<proteinExistence type="predicted"/>
<dbReference type="AlphaFoldDB" id="A0A7J7M7C8"/>
<feature type="region of interest" description="Disordered" evidence="1">
    <location>
        <begin position="184"/>
        <end position="210"/>
    </location>
</feature>
<comment type="caution">
    <text evidence="2">The sequence shown here is derived from an EMBL/GenBank/DDBJ whole genome shotgun (WGS) entry which is preliminary data.</text>
</comment>
<gene>
    <name evidence="2" type="ORF">GIB67_020870</name>
</gene>
<organism evidence="2 3">
    <name type="scientific">Kingdonia uniflora</name>
    <dbReference type="NCBI Taxonomy" id="39325"/>
    <lineage>
        <taxon>Eukaryota</taxon>
        <taxon>Viridiplantae</taxon>
        <taxon>Streptophyta</taxon>
        <taxon>Embryophyta</taxon>
        <taxon>Tracheophyta</taxon>
        <taxon>Spermatophyta</taxon>
        <taxon>Magnoliopsida</taxon>
        <taxon>Ranunculales</taxon>
        <taxon>Circaeasteraceae</taxon>
        <taxon>Kingdonia</taxon>
    </lineage>
</organism>
<accession>A0A7J7M7C8</accession>
<dbReference type="Proteomes" id="UP000541444">
    <property type="component" value="Unassembled WGS sequence"/>
</dbReference>
<evidence type="ECO:0000313" key="2">
    <source>
        <dbReference type="EMBL" id="KAF6150787.1"/>
    </source>
</evidence>
<evidence type="ECO:0000256" key="1">
    <source>
        <dbReference type="SAM" id="MobiDB-lite"/>
    </source>
</evidence>
<protein>
    <submittedName>
        <fullName evidence="2">Uncharacterized protein</fullName>
    </submittedName>
</protein>
<reference evidence="2 3" key="1">
    <citation type="journal article" date="2020" name="IScience">
        <title>Genome Sequencing of the Endangered Kingdonia uniflora (Circaeasteraceae, Ranunculales) Reveals Potential Mechanisms of Evolutionary Specialization.</title>
        <authorList>
            <person name="Sun Y."/>
            <person name="Deng T."/>
            <person name="Zhang A."/>
            <person name="Moore M.J."/>
            <person name="Landis J.B."/>
            <person name="Lin N."/>
            <person name="Zhang H."/>
            <person name="Zhang X."/>
            <person name="Huang J."/>
            <person name="Zhang X."/>
            <person name="Sun H."/>
            <person name="Wang H."/>
        </authorList>
    </citation>
    <scope>NUCLEOTIDE SEQUENCE [LARGE SCALE GENOMIC DNA]</scope>
    <source>
        <strain evidence="2">TB1705</strain>
        <tissue evidence="2">Leaf</tissue>
    </source>
</reference>
<name>A0A7J7M7C8_9MAGN</name>
<sequence>MEPKYEEMSKVEVKEAEEVYAFYCNLKILSSPECIGKIRNRSKALVKKEDVVAGRKVCGVINGRLKVKGEELITADDLCVYYTLKQNLSKIGYRYLARFLRRPLFYEMVSTWEQYFKECLLVSENYEFDWRNPGEALKRKTFYLERDAMLTKTFGKGKKKRAASQAVAPLLPSKMASRRSTIEEKLDVTPSGIPDNRPPKADTNLLSKKKAASESTKKKFVEESETEVQHTMDAYVSGTTTLEVEFDNCLIMKLLIEAKLHILGAGTQANQIMSAQRAIEVEHVRVLGEVRVEVIRDNLDTLKKMKANFVRHFETLEERKDFFKGLVVSGNQFFLDSDMEDEVLGVPLVPERLKHRKLL</sequence>
<dbReference type="EMBL" id="JACGCM010001726">
    <property type="protein sequence ID" value="KAF6150787.1"/>
    <property type="molecule type" value="Genomic_DNA"/>
</dbReference>
<evidence type="ECO:0000313" key="3">
    <source>
        <dbReference type="Proteomes" id="UP000541444"/>
    </source>
</evidence>
<keyword evidence="3" id="KW-1185">Reference proteome</keyword>